<accession>A0A5C3LP55</accession>
<keyword evidence="5 6" id="KW-1015">Disulfide bond</keyword>
<dbReference type="Pfam" id="PF01185">
    <property type="entry name" value="Hydrophobin"/>
    <property type="match status" value="1"/>
</dbReference>
<keyword evidence="4 6" id="KW-0964">Secreted</keyword>
<evidence type="ECO:0000256" key="1">
    <source>
        <dbReference type="ARBA" id="ARBA00004191"/>
    </source>
</evidence>
<dbReference type="CDD" id="cd23507">
    <property type="entry name" value="hydrophobin_I"/>
    <property type="match status" value="1"/>
</dbReference>
<gene>
    <name evidence="7" type="ORF">BDQ12DRAFT_669757</name>
</gene>
<evidence type="ECO:0000313" key="7">
    <source>
        <dbReference type="EMBL" id="TFK34063.1"/>
    </source>
</evidence>
<dbReference type="STRING" id="68775.A0A5C3LP55"/>
<evidence type="ECO:0000256" key="6">
    <source>
        <dbReference type="RuleBase" id="RU365009"/>
    </source>
</evidence>
<protein>
    <recommendedName>
        <fullName evidence="6">Hydrophobin</fullName>
    </recommendedName>
</protein>
<dbReference type="EMBL" id="ML213637">
    <property type="protein sequence ID" value="TFK34063.1"/>
    <property type="molecule type" value="Genomic_DNA"/>
</dbReference>
<feature type="chain" id="PRO_5023156428" description="Hydrophobin" evidence="6">
    <location>
        <begin position="21"/>
        <end position="117"/>
    </location>
</feature>
<keyword evidence="8" id="KW-1185">Reference proteome</keyword>
<evidence type="ECO:0000256" key="4">
    <source>
        <dbReference type="ARBA" id="ARBA00022525"/>
    </source>
</evidence>
<proteinExistence type="inferred from homology"/>
<organism evidence="7 8">
    <name type="scientific">Crucibulum laeve</name>
    <dbReference type="NCBI Taxonomy" id="68775"/>
    <lineage>
        <taxon>Eukaryota</taxon>
        <taxon>Fungi</taxon>
        <taxon>Dikarya</taxon>
        <taxon>Basidiomycota</taxon>
        <taxon>Agaricomycotina</taxon>
        <taxon>Agaricomycetes</taxon>
        <taxon>Agaricomycetidae</taxon>
        <taxon>Agaricales</taxon>
        <taxon>Agaricineae</taxon>
        <taxon>Nidulariaceae</taxon>
        <taxon>Crucibulum</taxon>
    </lineage>
</organism>
<keyword evidence="6" id="KW-0732">Signal</keyword>
<comment type="subcellular location">
    <subcellularLocation>
        <location evidence="1 6">Secreted</location>
        <location evidence="1 6">Cell wall</location>
    </subcellularLocation>
</comment>
<reference evidence="7 8" key="1">
    <citation type="journal article" date="2019" name="Nat. Ecol. Evol.">
        <title>Megaphylogeny resolves global patterns of mushroom evolution.</title>
        <authorList>
            <person name="Varga T."/>
            <person name="Krizsan K."/>
            <person name="Foldi C."/>
            <person name="Dima B."/>
            <person name="Sanchez-Garcia M."/>
            <person name="Sanchez-Ramirez S."/>
            <person name="Szollosi G.J."/>
            <person name="Szarkandi J.G."/>
            <person name="Papp V."/>
            <person name="Albert L."/>
            <person name="Andreopoulos W."/>
            <person name="Angelini C."/>
            <person name="Antonin V."/>
            <person name="Barry K.W."/>
            <person name="Bougher N.L."/>
            <person name="Buchanan P."/>
            <person name="Buyck B."/>
            <person name="Bense V."/>
            <person name="Catcheside P."/>
            <person name="Chovatia M."/>
            <person name="Cooper J."/>
            <person name="Damon W."/>
            <person name="Desjardin D."/>
            <person name="Finy P."/>
            <person name="Geml J."/>
            <person name="Haridas S."/>
            <person name="Hughes K."/>
            <person name="Justo A."/>
            <person name="Karasinski D."/>
            <person name="Kautmanova I."/>
            <person name="Kiss B."/>
            <person name="Kocsube S."/>
            <person name="Kotiranta H."/>
            <person name="LaButti K.M."/>
            <person name="Lechner B.E."/>
            <person name="Liimatainen K."/>
            <person name="Lipzen A."/>
            <person name="Lukacs Z."/>
            <person name="Mihaltcheva S."/>
            <person name="Morgado L.N."/>
            <person name="Niskanen T."/>
            <person name="Noordeloos M.E."/>
            <person name="Ohm R.A."/>
            <person name="Ortiz-Santana B."/>
            <person name="Ovrebo C."/>
            <person name="Racz N."/>
            <person name="Riley R."/>
            <person name="Savchenko A."/>
            <person name="Shiryaev A."/>
            <person name="Soop K."/>
            <person name="Spirin V."/>
            <person name="Szebenyi C."/>
            <person name="Tomsovsky M."/>
            <person name="Tulloss R.E."/>
            <person name="Uehling J."/>
            <person name="Grigoriev I.V."/>
            <person name="Vagvolgyi C."/>
            <person name="Papp T."/>
            <person name="Martin F.M."/>
            <person name="Miettinen O."/>
            <person name="Hibbett D.S."/>
            <person name="Nagy L.G."/>
        </authorList>
    </citation>
    <scope>NUCLEOTIDE SEQUENCE [LARGE SCALE GENOMIC DNA]</scope>
    <source>
        <strain evidence="7 8">CBS 166.37</strain>
    </source>
</reference>
<dbReference type="SMART" id="SM00075">
    <property type="entry name" value="HYDRO"/>
    <property type="match status" value="1"/>
</dbReference>
<comment type="similarity">
    <text evidence="2 6">Belongs to the fungal hydrophobin family.</text>
</comment>
<evidence type="ECO:0000256" key="2">
    <source>
        <dbReference type="ARBA" id="ARBA00010446"/>
    </source>
</evidence>
<keyword evidence="3 6" id="KW-0134">Cell wall</keyword>
<feature type="signal peptide" evidence="6">
    <location>
        <begin position="1"/>
        <end position="20"/>
    </location>
</feature>
<dbReference type="Proteomes" id="UP000308652">
    <property type="component" value="Unassembled WGS sequence"/>
</dbReference>
<dbReference type="AlphaFoldDB" id="A0A5C3LP55"/>
<dbReference type="GO" id="GO:0005199">
    <property type="term" value="F:structural constituent of cell wall"/>
    <property type="evidence" value="ECO:0007669"/>
    <property type="project" value="InterPro"/>
</dbReference>
<evidence type="ECO:0000256" key="5">
    <source>
        <dbReference type="ARBA" id="ARBA00023157"/>
    </source>
</evidence>
<dbReference type="OrthoDB" id="4225815at2759"/>
<evidence type="ECO:0000313" key="8">
    <source>
        <dbReference type="Proteomes" id="UP000308652"/>
    </source>
</evidence>
<name>A0A5C3LP55_9AGAR</name>
<dbReference type="InterPro" id="IPR001338">
    <property type="entry name" value="Class_I_Hydrophobin"/>
</dbReference>
<sequence>MFSRISFVTLALALPMLCSAFPAGGKGGSGPSNTCNSGTVNCCNQVQTASPQITDFLNGLLGLDVAAGVPIGISCTPISLLVALGTNSCNQQTVCCTGNTVGGGLVTASCTPLNVVL</sequence>
<evidence type="ECO:0000256" key="3">
    <source>
        <dbReference type="ARBA" id="ARBA00022512"/>
    </source>
</evidence>
<dbReference type="GO" id="GO:0009277">
    <property type="term" value="C:fungal-type cell wall"/>
    <property type="evidence" value="ECO:0007669"/>
    <property type="project" value="InterPro"/>
</dbReference>